<keyword evidence="2" id="KW-1185">Reference proteome</keyword>
<accession>A0A1Y1VK76</accession>
<dbReference type="OrthoDB" id="425925at2759"/>
<evidence type="ECO:0000313" key="1">
    <source>
        <dbReference type="EMBL" id="ORX58494.1"/>
    </source>
</evidence>
<dbReference type="Proteomes" id="UP000193719">
    <property type="component" value="Unassembled WGS sequence"/>
</dbReference>
<organism evidence="1 2">
    <name type="scientific">Piromyces finnis</name>
    <dbReference type="NCBI Taxonomy" id="1754191"/>
    <lineage>
        <taxon>Eukaryota</taxon>
        <taxon>Fungi</taxon>
        <taxon>Fungi incertae sedis</taxon>
        <taxon>Chytridiomycota</taxon>
        <taxon>Chytridiomycota incertae sedis</taxon>
        <taxon>Neocallimastigomycetes</taxon>
        <taxon>Neocallimastigales</taxon>
        <taxon>Neocallimastigaceae</taxon>
        <taxon>Piromyces</taxon>
    </lineage>
</organism>
<protein>
    <submittedName>
        <fullName evidence="1">Uncharacterized protein</fullName>
    </submittedName>
</protein>
<dbReference type="EMBL" id="MCFH01000004">
    <property type="protein sequence ID" value="ORX58494.1"/>
    <property type="molecule type" value="Genomic_DNA"/>
</dbReference>
<comment type="caution">
    <text evidence="1">The sequence shown here is derived from an EMBL/GenBank/DDBJ whole genome shotgun (WGS) entry which is preliminary data.</text>
</comment>
<proteinExistence type="predicted"/>
<evidence type="ECO:0000313" key="2">
    <source>
        <dbReference type="Proteomes" id="UP000193719"/>
    </source>
</evidence>
<reference evidence="1 2" key="2">
    <citation type="submission" date="2016-08" db="EMBL/GenBank/DDBJ databases">
        <title>Pervasive Adenine N6-methylation of Active Genes in Fungi.</title>
        <authorList>
            <consortium name="DOE Joint Genome Institute"/>
            <person name="Mondo S.J."/>
            <person name="Dannebaum R.O."/>
            <person name="Kuo R.C."/>
            <person name="Labutti K."/>
            <person name="Haridas S."/>
            <person name="Kuo A."/>
            <person name="Salamov A."/>
            <person name="Ahrendt S.R."/>
            <person name="Lipzen A."/>
            <person name="Sullivan W."/>
            <person name="Andreopoulos W.B."/>
            <person name="Clum A."/>
            <person name="Lindquist E."/>
            <person name="Daum C."/>
            <person name="Ramamoorthy G.K."/>
            <person name="Gryganskyi A."/>
            <person name="Culley D."/>
            <person name="Magnuson J.K."/>
            <person name="James T.Y."/>
            <person name="O'Malley M.A."/>
            <person name="Stajich J.E."/>
            <person name="Spatafora J.W."/>
            <person name="Visel A."/>
            <person name="Grigoriev I.V."/>
        </authorList>
    </citation>
    <scope>NUCLEOTIDE SEQUENCE [LARGE SCALE GENOMIC DNA]</scope>
    <source>
        <strain evidence="2">finn</strain>
    </source>
</reference>
<name>A0A1Y1VK76_9FUNG</name>
<dbReference type="AlphaFoldDB" id="A0A1Y1VK76"/>
<gene>
    <name evidence="1" type="ORF">BCR36DRAFT_343792</name>
</gene>
<reference evidence="1 2" key="1">
    <citation type="submission" date="2016-08" db="EMBL/GenBank/DDBJ databases">
        <title>Genomes of anaerobic fungi encode conserved fungal cellulosomes for biomass hydrolysis.</title>
        <authorList>
            <consortium name="DOE Joint Genome Institute"/>
            <person name="Haitjema C.H."/>
            <person name="Gilmore S.P."/>
            <person name="Henske J.K."/>
            <person name="Solomon K.V."/>
            <person name="De Groot R."/>
            <person name="Kuo A."/>
            <person name="Mondo S.J."/>
            <person name="Salamov A.A."/>
            <person name="Labutti K."/>
            <person name="Zhao Z."/>
            <person name="Chiniquy J."/>
            <person name="Barry K."/>
            <person name="Brewer H.M."/>
            <person name="Purvine S.O."/>
            <person name="Wright A.T."/>
            <person name="Boxma B."/>
            <person name="Van Alen T."/>
            <person name="Hackstein J.H."/>
            <person name="Baker S.E."/>
            <person name="Grigoriev I.V."/>
            <person name="O'Malley M.A."/>
        </authorList>
    </citation>
    <scope>NUCLEOTIDE SEQUENCE [LARGE SCALE GENOMIC DNA]</scope>
    <source>
        <strain evidence="2">finn</strain>
    </source>
</reference>
<sequence>MRFNTINKLNIKSYLLCFVYILITKITLSRKIILIQNAESDQNSNTSLSITGEARSICLNELIENNEELKPQIIYAQNPNGDLYTPLPYQTVSYIASKQNIKIVDSFKERQQAKLASTIENLSDEINTILLCWNRYQIELLVRTLGIDEPPIWNDGYDNLWIVENNTLNDTTQNLGSCIEKVKVDLYSGITEKKNSIHIYLLSILAIFFLL</sequence>